<evidence type="ECO:0000313" key="3">
    <source>
        <dbReference type="EMBL" id="WEX84778.1"/>
    </source>
</evidence>
<evidence type="ECO:0000313" key="4">
    <source>
        <dbReference type="Proteomes" id="UP001235547"/>
    </source>
</evidence>
<gene>
    <name evidence="3" type="ORF">PYH38_003684</name>
</gene>
<feature type="compositionally biased region" description="Basic and acidic residues" evidence="2">
    <location>
        <begin position="50"/>
        <end position="63"/>
    </location>
</feature>
<reference evidence="3 4" key="1">
    <citation type="submission" date="2023-03" db="EMBL/GenBank/DDBJ databases">
        <authorList>
            <person name="Kaur S."/>
            <person name="Espinosa-Saiz D."/>
            <person name="Velazquez E."/>
            <person name="Menendez E."/>
            <person name="diCenzo G.C."/>
        </authorList>
    </citation>
    <scope>NUCLEOTIDE SEQUENCE [LARGE SCALE GENOMIC DNA]</scope>
    <source>
        <strain evidence="3 4">LMG 27395</strain>
    </source>
</reference>
<organism evidence="3 4">
    <name type="scientific">Sinorhizobium numidicum</name>
    <dbReference type="NCBI Taxonomy" id="680248"/>
    <lineage>
        <taxon>Bacteria</taxon>
        <taxon>Pseudomonadati</taxon>
        <taxon>Pseudomonadota</taxon>
        <taxon>Alphaproteobacteria</taxon>
        <taxon>Hyphomicrobiales</taxon>
        <taxon>Rhizobiaceae</taxon>
        <taxon>Sinorhizobium/Ensifer group</taxon>
        <taxon>Sinorhizobium</taxon>
    </lineage>
</organism>
<evidence type="ECO:0000256" key="2">
    <source>
        <dbReference type="SAM" id="MobiDB-lite"/>
    </source>
</evidence>
<keyword evidence="4" id="KW-1185">Reference proteome</keyword>
<dbReference type="RefSeq" id="WP_280735696.1">
    <property type="nucleotide sequence ID" value="NZ_CP120368.1"/>
</dbReference>
<name>A0ABY8D6V4_9HYPH</name>
<feature type="region of interest" description="Disordered" evidence="2">
    <location>
        <begin position="50"/>
        <end position="69"/>
    </location>
</feature>
<feature type="coiled-coil region" evidence="1">
    <location>
        <begin position="228"/>
        <end position="255"/>
    </location>
</feature>
<accession>A0ABY8D6V4</accession>
<dbReference type="EMBL" id="CP120371">
    <property type="protein sequence ID" value="WEX84778.1"/>
    <property type="molecule type" value="Genomic_DNA"/>
</dbReference>
<proteinExistence type="predicted"/>
<protein>
    <submittedName>
        <fullName evidence="3">Uncharacterized protein</fullName>
    </submittedName>
</protein>
<dbReference type="Proteomes" id="UP001235547">
    <property type="component" value="Chromosome 1"/>
</dbReference>
<sequence length="358" mass="40269">MRSWDGNDGELYGYFVRFDEDNDSAILAELGLEPGEFLREVSINAFDAPDYNRHDFAPQEPPRRPNNSRRAYYIDDERFTPSQFKRPSKPRKIEAMVQWFHANFEDPANRTPYNSQEGGYQWIWGGPFDADEELQDQFSDLADFDVIQAAVAEVTNDGIYEWERVADPDDYEDVEPDRGYVPPPGSLAELMADEGESNVAYLQTDDGDYLTTEDGERLVVEVREDDLRDEIERNLRVLDDAVEELQNLVRRTHNNPPALLDDLPPVGALIHEIRAAQEATRVELSAPSPNLPNVQQQASIFRRLSRIVWGAIGVVVTGVAGDVASDALKGDYTIPLSLYNALEGVANAVQAWVSYLGG</sequence>
<evidence type="ECO:0000256" key="1">
    <source>
        <dbReference type="SAM" id="Coils"/>
    </source>
</evidence>
<keyword evidence="1" id="KW-0175">Coiled coil</keyword>